<name>A0A5B8IIE6_9VIRU</name>
<keyword evidence="1" id="KW-0812">Transmembrane</keyword>
<gene>
    <name evidence="2" type="ORF">7_2</name>
</gene>
<feature type="transmembrane region" description="Helical" evidence="1">
    <location>
        <begin position="6"/>
        <end position="24"/>
    </location>
</feature>
<keyword evidence="1" id="KW-0472">Membrane</keyword>
<evidence type="ECO:0000313" key="2">
    <source>
        <dbReference type="EMBL" id="QDY52355.1"/>
    </source>
</evidence>
<evidence type="ECO:0000256" key="1">
    <source>
        <dbReference type="SAM" id="Phobius"/>
    </source>
</evidence>
<reference evidence="2" key="1">
    <citation type="submission" date="2018-11" db="EMBL/GenBank/DDBJ databases">
        <title>A distinct lineage of giant viruses engineers rhodopsin photosystems in predatory marine eukaryotes.</title>
        <authorList>
            <person name="Needham D.M."/>
            <person name="Yoshizawa S."/>
            <person name="Hosaka T."/>
            <person name="Poirier C."/>
            <person name="Choi C.-J."/>
            <person name="Hehenberger E."/>
            <person name="Irwin N.A.T."/>
            <person name="Wilken S."/>
            <person name="Yung C.-M."/>
            <person name="Bachy C."/>
            <person name="Kurihara R."/>
            <person name="Nakajima Y."/>
            <person name="Kojima K."/>
            <person name="Kimura-Someya T."/>
            <person name="Leonard G."/>
            <person name="Malmstrom R.R."/>
            <person name="Mende D."/>
            <person name="Olson D.K."/>
            <person name="Sudo Y."/>
            <person name="Sudek S."/>
            <person name="Richards T.A."/>
            <person name="DeLong E.F."/>
            <person name="Keeling P.J."/>
            <person name="Santoro A.E."/>
            <person name="Shirouzu M."/>
            <person name="Iwasaki W."/>
            <person name="Worden A.Z."/>
        </authorList>
    </citation>
    <scope>NUCLEOTIDE SEQUENCE</scope>
</reference>
<dbReference type="EMBL" id="MK250091">
    <property type="protein sequence ID" value="QDY52355.1"/>
    <property type="molecule type" value="Genomic_DNA"/>
</dbReference>
<sequence length="34" mass="3848">MKINNIWLASAIIFFIIGCIAGGFRKKSKDFSKE</sequence>
<evidence type="ECO:0008006" key="3">
    <source>
        <dbReference type="Google" id="ProtNLM"/>
    </source>
</evidence>
<dbReference type="PROSITE" id="PS51257">
    <property type="entry name" value="PROKAR_LIPOPROTEIN"/>
    <property type="match status" value="1"/>
</dbReference>
<organism evidence="2">
    <name type="scientific">Mimiviridae sp. ChoanoV1</name>
    <dbReference type="NCBI Taxonomy" id="2596887"/>
    <lineage>
        <taxon>Viruses</taxon>
        <taxon>Varidnaviria</taxon>
        <taxon>Bamfordvirae</taxon>
        <taxon>Nucleocytoviricota</taxon>
        <taxon>Megaviricetes</taxon>
        <taxon>Imitervirales</taxon>
        <taxon>Schizomimiviridae</taxon>
    </lineage>
</organism>
<proteinExistence type="predicted"/>
<protein>
    <recommendedName>
        <fullName evidence="3">Lipoprotein</fullName>
    </recommendedName>
</protein>
<keyword evidence="1" id="KW-1133">Transmembrane helix</keyword>
<accession>A0A5B8IIE6</accession>